<reference evidence="3" key="2">
    <citation type="submission" date="2023-11" db="UniProtKB">
        <authorList>
            <consortium name="WormBaseParasite"/>
        </authorList>
    </citation>
    <scope>IDENTIFICATION</scope>
</reference>
<evidence type="ECO:0000256" key="1">
    <source>
        <dbReference type="SAM" id="SignalP"/>
    </source>
</evidence>
<sequence>MTRNHHTDLYKSHKSLLLLLILLYITICTLGNIVSTSASPTEDASFAIDFPCGPHPIDMFLSKLFDYLEKQETNFESSNDLEEKLRIKMIYAKLLYAFTPMPNSSYFVYNEIMLSINEWNECMSKQMRHKKWLKRARHLQNVNTIIPYKEKMSQSKFNL</sequence>
<reference evidence="2" key="1">
    <citation type="submission" date="2022-06" db="EMBL/GenBank/DDBJ databases">
        <authorList>
            <person name="Berger JAMES D."/>
            <person name="Berger JAMES D."/>
        </authorList>
    </citation>
    <scope>NUCLEOTIDE SEQUENCE [LARGE SCALE GENOMIC DNA]</scope>
</reference>
<dbReference type="WBParaSite" id="TREG1_31590.1">
    <property type="protein sequence ID" value="TREG1_31590.1"/>
    <property type="gene ID" value="TREG1_31590"/>
</dbReference>
<dbReference type="Proteomes" id="UP000050795">
    <property type="component" value="Unassembled WGS sequence"/>
</dbReference>
<feature type="chain" id="PRO_5041722116" evidence="1">
    <location>
        <begin position="32"/>
        <end position="159"/>
    </location>
</feature>
<keyword evidence="2" id="KW-1185">Reference proteome</keyword>
<accession>A0AA85JM18</accession>
<proteinExistence type="predicted"/>
<evidence type="ECO:0000313" key="2">
    <source>
        <dbReference type="Proteomes" id="UP000050795"/>
    </source>
</evidence>
<evidence type="ECO:0000313" key="3">
    <source>
        <dbReference type="WBParaSite" id="TREG1_31590.1"/>
    </source>
</evidence>
<feature type="signal peptide" evidence="1">
    <location>
        <begin position="1"/>
        <end position="31"/>
    </location>
</feature>
<protein>
    <submittedName>
        <fullName evidence="3">Uncharacterized protein</fullName>
    </submittedName>
</protein>
<dbReference type="AlphaFoldDB" id="A0AA85JM18"/>
<keyword evidence="1" id="KW-0732">Signal</keyword>
<organism evidence="2 3">
    <name type="scientific">Trichobilharzia regenti</name>
    <name type="common">Nasal bird schistosome</name>
    <dbReference type="NCBI Taxonomy" id="157069"/>
    <lineage>
        <taxon>Eukaryota</taxon>
        <taxon>Metazoa</taxon>
        <taxon>Spiralia</taxon>
        <taxon>Lophotrochozoa</taxon>
        <taxon>Platyhelminthes</taxon>
        <taxon>Trematoda</taxon>
        <taxon>Digenea</taxon>
        <taxon>Strigeidida</taxon>
        <taxon>Schistosomatoidea</taxon>
        <taxon>Schistosomatidae</taxon>
        <taxon>Trichobilharzia</taxon>
    </lineage>
</organism>
<name>A0AA85JM18_TRIRE</name>